<dbReference type="STRING" id="118060.ATZ35_10515"/>
<dbReference type="EMBL" id="CP013655">
    <property type="protein sequence ID" value="ALS37569.1"/>
    <property type="molecule type" value="Genomic_DNA"/>
</dbReference>
<dbReference type="AlphaFoldDB" id="A0A0U2XFG7"/>
<evidence type="ECO:0000313" key="3">
    <source>
        <dbReference type="Proteomes" id="UP000067523"/>
    </source>
</evidence>
<feature type="transmembrane region" description="Helical" evidence="1">
    <location>
        <begin position="53"/>
        <end position="75"/>
    </location>
</feature>
<feature type="transmembrane region" description="Helical" evidence="1">
    <location>
        <begin position="21"/>
        <end position="41"/>
    </location>
</feature>
<dbReference type="RefSeq" id="WP_069639538.1">
    <property type="nucleotide sequence ID" value="NZ_CP013655.1"/>
</dbReference>
<protein>
    <submittedName>
        <fullName evidence="2">Uncharacterized protein</fullName>
    </submittedName>
</protein>
<evidence type="ECO:0000313" key="2">
    <source>
        <dbReference type="EMBL" id="ALS37569.1"/>
    </source>
</evidence>
<reference evidence="3" key="1">
    <citation type="submission" date="2015-12" db="EMBL/GenBank/DDBJ databases">
        <authorList>
            <person name="Lauer A."/>
            <person name="Humrighouse B."/>
            <person name="Loparev V."/>
            <person name="Shewmaker P.L."/>
            <person name="Whitney A.M."/>
            <person name="McLaughlin R.W."/>
        </authorList>
    </citation>
    <scope>NUCLEOTIDE SEQUENCE [LARGE SCALE GENOMIC DNA]</scope>
    <source>
        <strain evidence="3">LMG 26678</strain>
    </source>
</reference>
<dbReference type="Proteomes" id="UP000067523">
    <property type="component" value="Chromosome"/>
</dbReference>
<evidence type="ECO:0000256" key="1">
    <source>
        <dbReference type="SAM" id="Phobius"/>
    </source>
</evidence>
<accession>A0A0U2XFG7</accession>
<name>A0A0U2XFG7_9ENTE</name>
<keyword evidence="1" id="KW-0812">Transmembrane</keyword>
<gene>
    <name evidence="2" type="ORF">ATZ35_10515</name>
</gene>
<proteinExistence type="predicted"/>
<organism evidence="2 3">
    <name type="scientific">Enterococcus rotai</name>
    <dbReference type="NCBI Taxonomy" id="118060"/>
    <lineage>
        <taxon>Bacteria</taxon>
        <taxon>Bacillati</taxon>
        <taxon>Bacillota</taxon>
        <taxon>Bacilli</taxon>
        <taxon>Lactobacillales</taxon>
        <taxon>Enterococcaceae</taxon>
        <taxon>Enterococcus</taxon>
    </lineage>
</organism>
<keyword evidence="1" id="KW-1133">Transmembrane helix</keyword>
<dbReference type="KEGG" id="erx:ATZ35_10515"/>
<keyword evidence="1" id="KW-0472">Membrane</keyword>
<sequence length="82" mass="9561">MKKTSNERIRIIKIVEKGIDIASITEKTISVIISYIIADWINDTVSIYFRIDSFLLTNFIGITIIVLTLTLYFYWRGSKNKK</sequence>
<keyword evidence="3" id="KW-1185">Reference proteome</keyword>